<dbReference type="Gene3D" id="3.40.630.30">
    <property type="match status" value="1"/>
</dbReference>
<dbReference type="InterPro" id="IPR000182">
    <property type="entry name" value="GNAT_dom"/>
</dbReference>
<dbReference type="GO" id="GO:0016747">
    <property type="term" value="F:acyltransferase activity, transferring groups other than amino-acyl groups"/>
    <property type="evidence" value="ECO:0007669"/>
    <property type="project" value="InterPro"/>
</dbReference>
<dbReference type="PANTHER" id="PTHR42919:SF8">
    <property type="entry name" value="N-ALPHA-ACETYLTRANSFERASE 50"/>
    <property type="match status" value="1"/>
</dbReference>
<proteinExistence type="predicted"/>
<dbReference type="RefSeq" id="WP_146565608.1">
    <property type="nucleotide sequence ID" value="NZ_VOHL01000001.1"/>
</dbReference>
<evidence type="ECO:0000256" key="1">
    <source>
        <dbReference type="ARBA" id="ARBA00022679"/>
    </source>
</evidence>
<dbReference type="InterPro" id="IPR051556">
    <property type="entry name" value="N-term/lysine_N-AcTrnsfr"/>
</dbReference>
<dbReference type="SUPFAM" id="SSF55729">
    <property type="entry name" value="Acyl-CoA N-acyltransferases (Nat)"/>
    <property type="match status" value="1"/>
</dbReference>
<dbReference type="Proteomes" id="UP000317430">
    <property type="component" value="Unassembled WGS sequence"/>
</dbReference>
<dbReference type="InterPro" id="IPR016181">
    <property type="entry name" value="Acyl_CoA_acyltransferase"/>
</dbReference>
<name>A0A5C5SCQ9_9STRE</name>
<gene>
    <name evidence="4" type="ORF">FRX57_00530</name>
</gene>
<dbReference type="EMBL" id="VOHL01000001">
    <property type="protein sequence ID" value="TWS98746.1"/>
    <property type="molecule type" value="Genomic_DNA"/>
</dbReference>
<dbReference type="OrthoDB" id="7205533at2"/>
<dbReference type="AlphaFoldDB" id="A0A5C5SCQ9"/>
<comment type="caution">
    <text evidence="4">The sequence shown here is derived from an EMBL/GenBank/DDBJ whole genome shotgun (WGS) entry which is preliminary data.</text>
</comment>
<dbReference type="PANTHER" id="PTHR42919">
    <property type="entry name" value="N-ALPHA-ACETYLTRANSFERASE"/>
    <property type="match status" value="1"/>
</dbReference>
<protein>
    <submittedName>
        <fullName evidence="4">GNAT family N-acetyltransferase</fullName>
    </submittedName>
</protein>
<dbReference type="CDD" id="cd04301">
    <property type="entry name" value="NAT_SF"/>
    <property type="match status" value="1"/>
</dbReference>
<accession>A0A5C5SCQ9</accession>
<organism evidence="4 5">
    <name type="scientific">Streptococcus cuniculipharyngis</name>
    <dbReference type="NCBI Taxonomy" id="1562651"/>
    <lineage>
        <taxon>Bacteria</taxon>
        <taxon>Bacillati</taxon>
        <taxon>Bacillota</taxon>
        <taxon>Bacilli</taxon>
        <taxon>Lactobacillales</taxon>
        <taxon>Streptococcaceae</taxon>
        <taxon>Streptococcus</taxon>
    </lineage>
</organism>
<dbReference type="Pfam" id="PF00583">
    <property type="entry name" value="Acetyltransf_1"/>
    <property type="match status" value="1"/>
</dbReference>
<reference evidence="4 5" key="1">
    <citation type="submission" date="2019-08" db="EMBL/GenBank/DDBJ databases">
        <authorList>
            <person name="Lei W."/>
        </authorList>
    </citation>
    <scope>NUCLEOTIDE SEQUENCE [LARGE SCALE GENOMIC DNA]</scope>
    <source>
        <strain evidence="4 5">CCUG 66496</strain>
    </source>
</reference>
<keyword evidence="1 4" id="KW-0808">Transferase</keyword>
<dbReference type="PROSITE" id="PS51186">
    <property type="entry name" value="GNAT"/>
    <property type="match status" value="1"/>
</dbReference>
<keyword evidence="5" id="KW-1185">Reference proteome</keyword>
<evidence type="ECO:0000259" key="3">
    <source>
        <dbReference type="PROSITE" id="PS51186"/>
    </source>
</evidence>
<evidence type="ECO:0000256" key="2">
    <source>
        <dbReference type="ARBA" id="ARBA00023315"/>
    </source>
</evidence>
<evidence type="ECO:0000313" key="5">
    <source>
        <dbReference type="Proteomes" id="UP000317430"/>
    </source>
</evidence>
<sequence>MIVKISEKDVATLRELAMETYVDTFGQSIKEEDLQTYFATTLSMDNLAAELANPNSQYYFIKQDDEPVGFVKVNQGSAQTEQELENAFEIQRLYIKKDYQGLGLGKKIFEFALDLANKSTCDWVWLGVWEHNYKAQAFYAKYGFEKFGQHEFITGDTVDTDWLLRKPIMKEEQVKKGTRC</sequence>
<evidence type="ECO:0000313" key="4">
    <source>
        <dbReference type="EMBL" id="TWS98746.1"/>
    </source>
</evidence>
<feature type="domain" description="N-acetyltransferase" evidence="3">
    <location>
        <begin position="1"/>
        <end position="169"/>
    </location>
</feature>
<keyword evidence="2" id="KW-0012">Acyltransferase</keyword>